<dbReference type="AlphaFoldDB" id="A0A4Z1IXN4"/>
<comment type="caution">
    <text evidence="1">The sequence shown here is derived from an EMBL/GenBank/DDBJ whole genome shotgun (WGS) entry which is preliminary data.</text>
</comment>
<gene>
    <name evidence="1" type="ORF">BOTNAR_0091g00140</name>
</gene>
<dbReference type="EMBL" id="PQXJ01000091">
    <property type="protein sequence ID" value="TGO64130.1"/>
    <property type="molecule type" value="Genomic_DNA"/>
</dbReference>
<dbReference type="Proteomes" id="UP000297452">
    <property type="component" value="Unassembled WGS sequence"/>
</dbReference>
<protein>
    <submittedName>
        <fullName evidence="1">Uncharacterized protein</fullName>
    </submittedName>
</protein>
<sequence>MASYFRLFNNSKFNAPLQYFRGLRMVWNHSVNQRPSPEQTFFRYHFDISCKATSHLHDLAGHSVHPPTIQVITTKQEIWFGCYAIKLSHSTNHETMTAFQAELPPPRSYFQAWSSMAIPIRTVLFVPNDDRNLG</sequence>
<evidence type="ECO:0000313" key="2">
    <source>
        <dbReference type="Proteomes" id="UP000297452"/>
    </source>
</evidence>
<keyword evidence="2" id="KW-1185">Reference proteome</keyword>
<accession>A0A4Z1IXN4</accession>
<proteinExistence type="predicted"/>
<reference evidence="1 2" key="1">
    <citation type="submission" date="2017-12" db="EMBL/GenBank/DDBJ databases">
        <title>Comparative genomics of Botrytis spp.</title>
        <authorList>
            <person name="Valero-Jimenez C.A."/>
            <person name="Tapia P."/>
            <person name="Veloso J."/>
            <person name="Silva-Moreno E."/>
            <person name="Staats M."/>
            <person name="Valdes J.H."/>
            <person name="Van Kan J.A.L."/>
        </authorList>
    </citation>
    <scope>NUCLEOTIDE SEQUENCE [LARGE SCALE GENOMIC DNA]</scope>
    <source>
        <strain evidence="1 2">MUCL2120</strain>
    </source>
</reference>
<name>A0A4Z1IXN4_9HELO</name>
<organism evidence="1 2">
    <name type="scientific">Botryotinia narcissicola</name>
    <dbReference type="NCBI Taxonomy" id="278944"/>
    <lineage>
        <taxon>Eukaryota</taxon>
        <taxon>Fungi</taxon>
        <taxon>Dikarya</taxon>
        <taxon>Ascomycota</taxon>
        <taxon>Pezizomycotina</taxon>
        <taxon>Leotiomycetes</taxon>
        <taxon>Helotiales</taxon>
        <taxon>Sclerotiniaceae</taxon>
        <taxon>Botryotinia</taxon>
    </lineage>
</organism>
<evidence type="ECO:0000313" key="1">
    <source>
        <dbReference type="EMBL" id="TGO64130.1"/>
    </source>
</evidence>